<feature type="compositionally biased region" description="Polar residues" evidence="6">
    <location>
        <begin position="911"/>
        <end position="920"/>
    </location>
</feature>
<dbReference type="CDD" id="cd15831">
    <property type="entry name" value="BTAD"/>
    <property type="match status" value="1"/>
</dbReference>
<dbReference type="Pfam" id="PF03704">
    <property type="entry name" value="BTAD"/>
    <property type="match status" value="1"/>
</dbReference>
<dbReference type="InterPro" id="IPR027417">
    <property type="entry name" value="P-loop_NTPase"/>
</dbReference>
<evidence type="ECO:0000256" key="1">
    <source>
        <dbReference type="ARBA" id="ARBA00005820"/>
    </source>
</evidence>
<feature type="compositionally biased region" description="Basic and acidic residues" evidence="6">
    <location>
        <begin position="921"/>
        <end position="931"/>
    </location>
</feature>
<dbReference type="InterPro" id="IPR051677">
    <property type="entry name" value="AfsR-DnrI-RedD_regulator"/>
</dbReference>
<evidence type="ECO:0000259" key="7">
    <source>
        <dbReference type="SMART" id="SM00862"/>
    </source>
</evidence>
<protein>
    <submittedName>
        <fullName evidence="9">Tetratricopeptide repeat protein</fullName>
    </submittedName>
</protein>
<dbReference type="Gene3D" id="1.25.40.10">
    <property type="entry name" value="Tetratricopeptide repeat domain"/>
    <property type="match status" value="2"/>
</dbReference>
<dbReference type="SUPFAM" id="SSF46894">
    <property type="entry name" value="C-terminal effector domain of the bipartite response regulators"/>
    <property type="match status" value="1"/>
</dbReference>
<keyword evidence="4" id="KW-0804">Transcription</keyword>
<evidence type="ECO:0000313" key="10">
    <source>
        <dbReference type="Proteomes" id="UP001515943"/>
    </source>
</evidence>
<feature type="domain" description="Bacterial transcriptional activator" evidence="8">
    <location>
        <begin position="99"/>
        <end position="240"/>
    </location>
</feature>
<accession>A0ABX1FM43</accession>
<dbReference type="SUPFAM" id="SSF52540">
    <property type="entry name" value="P-loop containing nucleoside triphosphate hydrolases"/>
    <property type="match status" value="1"/>
</dbReference>
<evidence type="ECO:0000256" key="3">
    <source>
        <dbReference type="ARBA" id="ARBA00023125"/>
    </source>
</evidence>
<dbReference type="InterPro" id="IPR036388">
    <property type="entry name" value="WH-like_DNA-bd_sf"/>
</dbReference>
<evidence type="ECO:0000256" key="5">
    <source>
        <dbReference type="PROSITE-ProRule" id="PRU00339"/>
    </source>
</evidence>
<keyword evidence="5" id="KW-0802">TPR repeat</keyword>
<name>A0ABX1FM43_9PSEU</name>
<proteinExistence type="inferred from homology"/>
<dbReference type="PANTHER" id="PTHR35807:SF1">
    <property type="entry name" value="TRANSCRIPTIONAL REGULATOR REDD"/>
    <property type="match status" value="1"/>
</dbReference>
<feature type="region of interest" description="Disordered" evidence="6">
    <location>
        <begin position="911"/>
        <end position="931"/>
    </location>
</feature>
<dbReference type="PANTHER" id="PTHR35807">
    <property type="entry name" value="TRANSCRIPTIONAL REGULATOR REDD-RELATED"/>
    <property type="match status" value="1"/>
</dbReference>
<evidence type="ECO:0000313" key="9">
    <source>
        <dbReference type="EMBL" id="NKE60059.1"/>
    </source>
</evidence>
<dbReference type="SMART" id="SM00028">
    <property type="entry name" value="TPR"/>
    <property type="match status" value="5"/>
</dbReference>
<dbReference type="PROSITE" id="PS50005">
    <property type="entry name" value="TPR"/>
    <property type="match status" value="1"/>
</dbReference>
<dbReference type="Gene3D" id="3.40.50.300">
    <property type="entry name" value="P-loop containing nucleotide triphosphate hydrolases"/>
    <property type="match status" value="1"/>
</dbReference>
<feature type="repeat" description="TPR" evidence="5">
    <location>
        <begin position="824"/>
        <end position="857"/>
    </location>
</feature>
<evidence type="ECO:0000256" key="4">
    <source>
        <dbReference type="ARBA" id="ARBA00023163"/>
    </source>
</evidence>
<keyword evidence="3" id="KW-0238">DNA-binding</keyword>
<gene>
    <name evidence="9" type="ORF">FXN61_25960</name>
</gene>
<feature type="domain" description="OmpR/PhoB-type" evidence="7">
    <location>
        <begin position="17"/>
        <end position="92"/>
    </location>
</feature>
<sequence>MTVRFRLLGDVAAQVHGHPLAIGYAQLRSVLAVLLVEANQVVSVDQLVDRVWSDRRLPRKPRAAVQHSMTMLRNALVPAGVTIARRSTGYQLTVEPETVDLHRFRRLVHDGRAAGDDGRAATLLEEALKLWGGEPFAGLTTAWLDSLRATLVQHRHAVRLELVDVQLRLGLHAALLPDLAEWADENPLDERLAAQLMLALYRGGRPADALEHYQQVRKLLADELGTDPSPPLRRLHEQILATDPALTVPHRPQIAVPHQLPARPRLFTGRTRELAELDAALGQDTVVITAVGGLGGMGKTWLASHWAHQHLDRFPDGQLYVNLRGFDPTGQPMPAATAIRGFLDALGVAPSAVPVDVDAQAGLYRSLVAGKRMLIFLDNAADSAQVVPLLPGSPTCVVLVTSRRHLSGLVAAHGARALKLDRLTDQEAHRLLATHIGEDRLAAEPGVTTELLTRCAGLPLAISIVAARATTHPDFPLSVLADELREQNDLLDALDAGEDLVSLRAVFSWSYNALSAEAAAVFGALGLAPGTDIGLLAIASLTALPAARVRTCLRELEQAHLVAQHAPGRYRMHDLVRLYAAERAYHDTAAVERVIDFYVHTAYAAERTLAPLRQPIAIGSPAEGAVPHEFEDETVAAAWLTTELPNLLAVQKLAAEQGRHAQVWQVAWSLDTFFRRRGTYHDGVAVWRAAVAAADHTNDRGAQAMTRRHLGNDCGGLGLHSEGLRLLHGALAISEQTGDVPGQAHVHHILASLWQGRGDYRQALRHSVPALRLFQDIGLSAQEAWAHAQVGWDQAQLGMYEQARTHCENALTSARRHHDREVEADALDTLGYIAHHTGDLSQALDHYRQALGLFRDIGHDYLEANILERMGHTHHALGHHDLARATWQQALELCQAQRRAGDAAAIRQLLDDQSTSSASDSCKRPETPSLR</sequence>
<dbReference type="InterPro" id="IPR001867">
    <property type="entry name" value="OmpR/PhoB-type_DNA-bd"/>
</dbReference>
<dbReference type="PRINTS" id="PR00364">
    <property type="entry name" value="DISEASERSIST"/>
</dbReference>
<dbReference type="Proteomes" id="UP001515943">
    <property type="component" value="Unassembled WGS sequence"/>
</dbReference>
<dbReference type="SUPFAM" id="SSF48452">
    <property type="entry name" value="TPR-like"/>
    <property type="match status" value="2"/>
</dbReference>
<dbReference type="Pfam" id="PF13424">
    <property type="entry name" value="TPR_12"/>
    <property type="match status" value="1"/>
</dbReference>
<dbReference type="InterPro" id="IPR011990">
    <property type="entry name" value="TPR-like_helical_dom_sf"/>
</dbReference>
<dbReference type="SMART" id="SM01043">
    <property type="entry name" value="BTAD"/>
    <property type="match status" value="1"/>
</dbReference>
<evidence type="ECO:0000256" key="6">
    <source>
        <dbReference type="SAM" id="MobiDB-lite"/>
    </source>
</evidence>
<comment type="caution">
    <text evidence="9">The sequence shown here is derived from an EMBL/GenBank/DDBJ whole genome shotgun (WGS) entry which is preliminary data.</text>
</comment>
<dbReference type="EMBL" id="VSRL01000105">
    <property type="protein sequence ID" value="NKE60059.1"/>
    <property type="molecule type" value="Genomic_DNA"/>
</dbReference>
<keyword evidence="10" id="KW-1185">Reference proteome</keyword>
<dbReference type="InterPro" id="IPR019734">
    <property type="entry name" value="TPR_rpt"/>
</dbReference>
<dbReference type="InterPro" id="IPR005158">
    <property type="entry name" value="BTAD"/>
</dbReference>
<organism evidence="9 10">
    <name type="scientific">Lentzea indica</name>
    <dbReference type="NCBI Taxonomy" id="2604800"/>
    <lineage>
        <taxon>Bacteria</taxon>
        <taxon>Bacillati</taxon>
        <taxon>Actinomycetota</taxon>
        <taxon>Actinomycetes</taxon>
        <taxon>Pseudonocardiales</taxon>
        <taxon>Pseudonocardiaceae</taxon>
        <taxon>Lentzea</taxon>
    </lineage>
</organism>
<dbReference type="Gene3D" id="1.10.10.10">
    <property type="entry name" value="Winged helix-like DNA-binding domain superfamily/Winged helix DNA-binding domain"/>
    <property type="match status" value="1"/>
</dbReference>
<reference evidence="9 10" key="1">
    <citation type="submission" date="2019-08" db="EMBL/GenBank/DDBJ databases">
        <title>Lentzea from Indian Himalayas.</title>
        <authorList>
            <person name="Mandal S."/>
            <person name="Mallick Gupta A."/>
            <person name="Maiti P.K."/>
            <person name="Sarkar J."/>
            <person name="Mandal S."/>
        </authorList>
    </citation>
    <scope>NUCLEOTIDE SEQUENCE [LARGE SCALE GENOMIC DNA]</scope>
    <source>
        <strain evidence="9 10">PSKA42</strain>
    </source>
</reference>
<evidence type="ECO:0000259" key="8">
    <source>
        <dbReference type="SMART" id="SM01043"/>
    </source>
</evidence>
<keyword evidence="2" id="KW-0805">Transcription regulation</keyword>
<evidence type="ECO:0000256" key="2">
    <source>
        <dbReference type="ARBA" id="ARBA00023015"/>
    </source>
</evidence>
<dbReference type="RefSeq" id="WP_167976717.1">
    <property type="nucleotide sequence ID" value="NZ_VSRL01000105.1"/>
</dbReference>
<comment type="similarity">
    <text evidence="1">Belongs to the AfsR/DnrI/RedD regulatory family.</text>
</comment>
<dbReference type="SMART" id="SM00862">
    <property type="entry name" value="Trans_reg_C"/>
    <property type="match status" value="1"/>
</dbReference>
<dbReference type="InterPro" id="IPR016032">
    <property type="entry name" value="Sig_transdc_resp-reg_C-effctor"/>
</dbReference>